<dbReference type="Proteomes" id="UP001201980">
    <property type="component" value="Unassembled WGS sequence"/>
</dbReference>
<proteinExistence type="predicted"/>
<evidence type="ECO:0000256" key="1">
    <source>
        <dbReference type="SAM" id="MobiDB-lite"/>
    </source>
</evidence>
<comment type="caution">
    <text evidence="2">The sequence shown here is derived from an EMBL/GenBank/DDBJ whole genome shotgun (WGS) entry which is preliminary data.</text>
</comment>
<gene>
    <name evidence="2" type="ORF">MKZ38_000730</name>
</gene>
<protein>
    <submittedName>
        <fullName evidence="2">Uncharacterized protein</fullName>
    </submittedName>
</protein>
<evidence type="ECO:0000313" key="2">
    <source>
        <dbReference type="EMBL" id="KAJ2891212.1"/>
    </source>
</evidence>
<feature type="region of interest" description="Disordered" evidence="1">
    <location>
        <begin position="34"/>
        <end position="93"/>
    </location>
</feature>
<dbReference type="EMBL" id="JAKWBI020001173">
    <property type="protein sequence ID" value="KAJ2891212.1"/>
    <property type="molecule type" value="Genomic_DNA"/>
</dbReference>
<keyword evidence="3" id="KW-1185">Reference proteome</keyword>
<evidence type="ECO:0000313" key="3">
    <source>
        <dbReference type="Proteomes" id="UP001201980"/>
    </source>
</evidence>
<accession>A0AAD5RF36</accession>
<sequence>MGLERFVVLEECQKACDEYNERYQNLLDERIRAEKAGKEAKKHTKNHHLNKKKQLQKTNSSDDGSSPTSSSTQTTHVTEPEGAPKKEKAPEPTEDDVLIKDMMENTLPTKHTGLPSHILRKIAAQGISDADIYSLRQLSHKTLRAFDAGNGELIKFRHSEGYESLKVHSYLHPWTQKALSHTEDLGEFRARLERARPLLRRLPSQACCTQLPGASRQPEHAHSPLGVRLRPPVDHLLAPAARRRTRKRICIGWTGQVRICRHLSISYRDIVENAAKLSTLPDKVKSFGCSAHAPDPHPGLELAGDEKAYCTPTAFLKQHSWKAATGKNAVLSPSERPEHVEPTLAIRWEAFLTLDVGAKDCSRGNLRSWPGKLSAEAHGNLLCPRLSLASEPGSGAEDHDDVGP</sequence>
<reference evidence="2" key="1">
    <citation type="submission" date="2022-07" db="EMBL/GenBank/DDBJ databases">
        <title>Draft genome sequence of Zalerion maritima ATCC 34329, a (micro)plastics degrading marine fungus.</title>
        <authorList>
            <person name="Paco A."/>
            <person name="Goncalves M.F.M."/>
            <person name="Rocha-Santos T.A.P."/>
            <person name="Alves A."/>
        </authorList>
    </citation>
    <scope>NUCLEOTIDE SEQUENCE</scope>
    <source>
        <strain evidence="2">ATCC 34329</strain>
    </source>
</reference>
<feature type="compositionally biased region" description="Basic and acidic residues" evidence="1">
    <location>
        <begin position="78"/>
        <end position="93"/>
    </location>
</feature>
<organism evidence="2 3">
    <name type="scientific">Zalerion maritima</name>
    <dbReference type="NCBI Taxonomy" id="339359"/>
    <lineage>
        <taxon>Eukaryota</taxon>
        <taxon>Fungi</taxon>
        <taxon>Dikarya</taxon>
        <taxon>Ascomycota</taxon>
        <taxon>Pezizomycotina</taxon>
        <taxon>Sordariomycetes</taxon>
        <taxon>Lulworthiomycetidae</taxon>
        <taxon>Lulworthiales</taxon>
        <taxon>Lulworthiaceae</taxon>
        <taxon>Zalerion</taxon>
    </lineage>
</organism>
<dbReference type="AlphaFoldDB" id="A0AAD5RF36"/>
<feature type="compositionally biased region" description="Basic residues" evidence="1">
    <location>
        <begin position="40"/>
        <end position="55"/>
    </location>
</feature>
<name>A0AAD5RF36_9PEZI</name>
<feature type="compositionally biased region" description="Low complexity" evidence="1">
    <location>
        <begin position="56"/>
        <end position="77"/>
    </location>
</feature>